<dbReference type="Proteomes" id="UP000013827">
    <property type="component" value="Unassembled WGS sequence"/>
</dbReference>
<keyword evidence="3" id="KW-1185">Reference proteome</keyword>
<reference evidence="3" key="1">
    <citation type="journal article" date="2013" name="Nature">
        <title>Pan genome of the phytoplankton Emiliania underpins its global distribution.</title>
        <authorList>
            <person name="Read B.A."/>
            <person name="Kegel J."/>
            <person name="Klute M.J."/>
            <person name="Kuo A."/>
            <person name="Lefebvre S.C."/>
            <person name="Maumus F."/>
            <person name="Mayer C."/>
            <person name="Miller J."/>
            <person name="Monier A."/>
            <person name="Salamov A."/>
            <person name="Young J."/>
            <person name="Aguilar M."/>
            <person name="Claverie J.M."/>
            <person name="Frickenhaus S."/>
            <person name="Gonzalez K."/>
            <person name="Herman E.K."/>
            <person name="Lin Y.C."/>
            <person name="Napier J."/>
            <person name="Ogata H."/>
            <person name="Sarno A.F."/>
            <person name="Shmutz J."/>
            <person name="Schroeder D."/>
            <person name="de Vargas C."/>
            <person name="Verret F."/>
            <person name="von Dassow P."/>
            <person name="Valentin K."/>
            <person name="Van de Peer Y."/>
            <person name="Wheeler G."/>
            <person name="Dacks J.B."/>
            <person name="Delwiche C.F."/>
            <person name="Dyhrman S.T."/>
            <person name="Glockner G."/>
            <person name="John U."/>
            <person name="Richards T."/>
            <person name="Worden A.Z."/>
            <person name="Zhang X."/>
            <person name="Grigoriev I.V."/>
            <person name="Allen A.E."/>
            <person name="Bidle K."/>
            <person name="Borodovsky M."/>
            <person name="Bowler C."/>
            <person name="Brownlee C."/>
            <person name="Cock J.M."/>
            <person name="Elias M."/>
            <person name="Gladyshev V.N."/>
            <person name="Groth M."/>
            <person name="Guda C."/>
            <person name="Hadaegh A."/>
            <person name="Iglesias-Rodriguez M.D."/>
            <person name="Jenkins J."/>
            <person name="Jones B.M."/>
            <person name="Lawson T."/>
            <person name="Leese F."/>
            <person name="Lindquist E."/>
            <person name="Lobanov A."/>
            <person name="Lomsadze A."/>
            <person name="Malik S.B."/>
            <person name="Marsh M.E."/>
            <person name="Mackinder L."/>
            <person name="Mock T."/>
            <person name="Mueller-Roeber B."/>
            <person name="Pagarete A."/>
            <person name="Parker M."/>
            <person name="Probert I."/>
            <person name="Quesneville H."/>
            <person name="Raines C."/>
            <person name="Rensing S.A."/>
            <person name="Riano-Pachon D.M."/>
            <person name="Richier S."/>
            <person name="Rokitta S."/>
            <person name="Shiraiwa Y."/>
            <person name="Soanes D.M."/>
            <person name="van der Giezen M."/>
            <person name="Wahlund T.M."/>
            <person name="Williams B."/>
            <person name="Wilson W."/>
            <person name="Wolfe G."/>
            <person name="Wurch L.L."/>
        </authorList>
    </citation>
    <scope>NUCLEOTIDE SEQUENCE</scope>
</reference>
<dbReference type="HOGENOM" id="CLU_1638498_0_0_1"/>
<dbReference type="EnsemblProtists" id="EOD41325">
    <property type="protein sequence ID" value="EOD41325"/>
    <property type="gene ID" value="EMIHUDRAFT_199641"/>
</dbReference>
<feature type="compositionally biased region" description="Acidic residues" evidence="1">
    <location>
        <begin position="24"/>
        <end position="40"/>
    </location>
</feature>
<feature type="compositionally biased region" description="Low complexity" evidence="1">
    <location>
        <begin position="59"/>
        <end position="76"/>
    </location>
</feature>
<evidence type="ECO:0000256" key="1">
    <source>
        <dbReference type="SAM" id="MobiDB-lite"/>
    </source>
</evidence>
<dbReference type="GeneID" id="17286595"/>
<sequence length="162" mass="16896">MERQLEGEADLSTAGGRRLCGPVNDDEDEMRICDAVDEVEGSNSIRPAAQGETLDDEAPAAMAAGGEASSSAPGGETVLGRRVRGEAFDDEAPTVMAEGDEASSSAPPAAKRNRGGCGEAAGAACRWQCERCGCDVFCFKIVAVLGMHFCDPNQLIATKQRN</sequence>
<dbReference type="KEGG" id="ehx:EMIHUDRAFT_199641"/>
<name>A0A0D3KZZ0_EMIH1</name>
<dbReference type="RefSeq" id="XP_005793754.1">
    <property type="nucleotide sequence ID" value="XM_005793697.1"/>
</dbReference>
<evidence type="ECO:0000313" key="3">
    <source>
        <dbReference type="Proteomes" id="UP000013827"/>
    </source>
</evidence>
<organism evidence="2 3">
    <name type="scientific">Emiliania huxleyi (strain CCMP1516)</name>
    <dbReference type="NCBI Taxonomy" id="280463"/>
    <lineage>
        <taxon>Eukaryota</taxon>
        <taxon>Haptista</taxon>
        <taxon>Haptophyta</taxon>
        <taxon>Prymnesiophyceae</taxon>
        <taxon>Isochrysidales</taxon>
        <taxon>Noelaerhabdaceae</taxon>
        <taxon>Emiliania</taxon>
    </lineage>
</organism>
<proteinExistence type="predicted"/>
<reference evidence="2" key="2">
    <citation type="submission" date="2024-10" db="UniProtKB">
        <authorList>
            <consortium name="EnsemblProtists"/>
        </authorList>
    </citation>
    <scope>IDENTIFICATION</scope>
</reference>
<dbReference type="PaxDb" id="2903-EOD41325"/>
<protein>
    <submittedName>
        <fullName evidence="2">Uncharacterized protein</fullName>
    </submittedName>
</protein>
<evidence type="ECO:0000313" key="2">
    <source>
        <dbReference type="EnsemblProtists" id="EOD41325"/>
    </source>
</evidence>
<dbReference type="AlphaFoldDB" id="A0A0D3KZZ0"/>
<accession>A0A0D3KZZ0</accession>
<feature type="region of interest" description="Disordered" evidence="1">
    <location>
        <begin position="1"/>
        <end position="77"/>
    </location>
</feature>